<gene>
    <name evidence="2" type="ORF">SAMN04488137_4353</name>
</gene>
<organism evidence="2 3">
    <name type="scientific">Fictibacillus solisalsi</name>
    <dbReference type="NCBI Taxonomy" id="459525"/>
    <lineage>
        <taxon>Bacteria</taxon>
        <taxon>Bacillati</taxon>
        <taxon>Bacillota</taxon>
        <taxon>Bacilli</taxon>
        <taxon>Bacillales</taxon>
        <taxon>Fictibacillaceae</taxon>
        <taxon>Fictibacillus</taxon>
    </lineage>
</organism>
<sequence>MDILTFLLQYLNQHSLFLIPALLVIGFGLDRAPFLKKEYVFWVFLGISVILSFWNFGVNIHSFVNGIINAGVVHWAILLIKKINL</sequence>
<protein>
    <recommendedName>
        <fullName evidence="4">Phage holin family Hol44, holin superfamily V</fullName>
    </recommendedName>
</protein>
<keyword evidence="3" id="KW-1185">Reference proteome</keyword>
<dbReference type="AlphaFoldDB" id="A0A1H0B191"/>
<dbReference type="OrthoDB" id="2884029at2"/>
<name>A0A1H0B191_9BACL</name>
<feature type="transmembrane region" description="Helical" evidence="1">
    <location>
        <begin position="6"/>
        <end position="27"/>
    </location>
</feature>
<keyword evidence="1" id="KW-0812">Transmembrane</keyword>
<dbReference type="RefSeq" id="WP_090238018.1">
    <property type="nucleotide sequence ID" value="NZ_FNHW01000003.1"/>
</dbReference>
<evidence type="ECO:0000256" key="1">
    <source>
        <dbReference type="SAM" id="Phobius"/>
    </source>
</evidence>
<feature type="transmembrane region" description="Helical" evidence="1">
    <location>
        <begin position="63"/>
        <end position="80"/>
    </location>
</feature>
<keyword evidence="1" id="KW-0472">Membrane</keyword>
<dbReference type="Pfam" id="PF16079">
    <property type="entry name" value="Phage_holin_5_2"/>
    <property type="match status" value="1"/>
</dbReference>
<accession>A0A1H0B191</accession>
<dbReference type="InterPro" id="IPR032111">
    <property type="entry name" value="Clostridium_phage_holin"/>
</dbReference>
<dbReference type="STRING" id="459525.SAMN04488137_4353"/>
<dbReference type="Proteomes" id="UP000199544">
    <property type="component" value="Unassembled WGS sequence"/>
</dbReference>
<reference evidence="3" key="1">
    <citation type="submission" date="2016-10" db="EMBL/GenBank/DDBJ databases">
        <authorList>
            <person name="Varghese N."/>
            <person name="Submissions S."/>
        </authorList>
    </citation>
    <scope>NUCLEOTIDE SEQUENCE [LARGE SCALE GENOMIC DNA]</scope>
    <source>
        <strain evidence="3">CGMCC 1.6854</strain>
    </source>
</reference>
<keyword evidence="1" id="KW-1133">Transmembrane helix</keyword>
<evidence type="ECO:0000313" key="2">
    <source>
        <dbReference type="EMBL" id="SDN39441.1"/>
    </source>
</evidence>
<proteinExistence type="predicted"/>
<dbReference type="EMBL" id="FNHW01000003">
    <property type="protein sequence ID" value="SDN39441.1"/>
    <property type="molecule type" value="Genomic_DNA"/>
</dbReference>
<evidence type="ECO:0008006" key="4">
    <source>
        <dbReference type="Google" id="ProtNLM"/>
    </source>
</evidence>
<feature type="transmembrane region" description="Helical" evidence="1">
    <location>
        <begin position="39"/>
        <end position="57"/>
    </location>
</feature>
<evidence type="ECO:0000313" key="3">
    <source>
        <dbReference type="Proteomes" id="UP000199544"/>
    </source>
</evidence>